<dbReference type="InterPro" id="IPR017900">
    <property type="entry name" value="4Fe4S_Fe_S_CS"/>
</dbReference>
<dbReference type="Pfam" id="PF04432">
    <property type="entry name" value="FrhB_FdhB_C"/>
    <property type="match status" value="1"/>
</dbReference>
<dbReference type="RefSeq" id="WP_349141092.1">
    <property type="nucleotide sequence ID" value="NZ_JBBMFT010000011.1"/>
</dbReference>
<dbReference type="InterPro" id="IPR007345">
    <property type="entry name" value="Polysacch_pyruvyl_Trfase"/>
</dbReference>
<dbReference type="Gene3D" id="3.30.70.20">
    <property type="match status" value="1"/>
</dbReference>
<dbReference type="InterPro" id="IPR052977">
    <property type="entry name" value="Polyferredoxin-like_ET"/>
</dbReference>
<name>A0ABV1ETG9_9FIRM</name>
<dbReference type="PROSITE" id="PS51379">
    <property type="entry name" value="4FE4S_FER_2"/>
    <property type="match status" value="2"/>
</dbReference>
<evidence type="ECO:0000259" key="4">
    <source>
        <dbReference type="PROSITE" id="PS51379"/>
    </source>
</evidence>
<dbReference type="InterPro" id="IPR007525">
    <property type="entry name" value="FrhB_FdhB_C"/>
</dbReference>
<evidence type="ECO:0000256" key="3">
    <source>
        <dbReference type="ARBA" id="ARBA00023014"/>
    </source>
</evidence>
<feature type="domain" description="4Fe-4S ferredoxin-type" evidence="4">
    <location>
        <begin position="383"/>
        <end position="413"/>
    </location>
</feature>
<protein>
    <submittedName>
        <fullName evidence="5">Polysaccharide pyruvyl transferase family protein</fullName>
    </submittedName>
</protein>
<keyword evidence="1" id="KW-0479">Metal-binding</keyword>
<dbReference type="PANTHER" id="PTHR43193">
    <property type="match status" value="1"/>
</dbReference>
<evidence type="ECO:0000256" key="1">
    <source>
        <dbReference type="ARBA" id="ARBA00022723"/>
    </source>
</evidence>
<keyword evidence="2" id="KW-0408">Iron</keyword>
<dbReference type="PROSITE" id="PS00198">
    <property type="entry name" value="4FE4S_FER_1"/>
    <property type="match status" value="2"/>
</dbReference>
<dbReference type="GO" id="GO:0016740">
    <property type="term" value="F:transferase activity"/>
    <property type="evidence" value="ECO:0007669"/>
    <property type="project" value="UniProtKB-KW"/>
</dbReference>
<dbReference type="EMBL" id="JBBMFT010000011">
    <property type="protein sequence ID" value="MEQ2457300.1"/>
    <property type="molecule type" value="Genomic_DNA"/>
</dbReference>
<comment type="caution">
    <text evidence="5">The sequence shown here is derived from an EMBL/GenBank/DDBJ whole genome shotgun (WGS) entry which is preliminary data.</text>
</comment>
<keyword evidence="3" id="KW-0411">Iron-sulfur</keyword>
<accession>A0ABV1ETG9</accession>
<sequence>MRTGLITFHFAHHYGAQLQALATMKAIQNLGHECEIIDYRLPHTTRTNQLFKKSASVRALASDAHTALHYAAFQRRYERFEEFVAREMDLSPTRYTSFAQLQAAPPAYDVYVSGSDQIWNPFIFADKQFDPSFLLAFVREGRRIAYAPSLGVPSLPEDKGRQLREYVAPFSALSVREKRGQVLLRETAGRDARVVLDPTLLLTGEDWGKLANPQRRQGPYILCYFVSDPGEAAPYALALSKQTGWPIVQLAGARRKIDGAHEIVFDAGPREFLALFRDARAVVTNSFHGAAFSLQFQKDFFTSMSPKERAEPTFSRIYSLLSRLGCTDRIIGLEETAPVGTPMDYAAVYEKLSAARADSLAYLKAAVEGAELPPEEPAPAAPDRPMLCKSEDCTGCTACASVCPVNAITMRPDHEGFLRPSVGEACILCRKCEQVCPPLHPPLPGPAPACAHAVWNLDEGERVQSSSGGFFSLLARYTLRQGGAVFGTVLDQDMTARHVCARSEAELAPMRGSKYVQSQLGDCFRQVKQLLEAGTPVLFSGVPCQVDGLKRYLGREYEQLLTCDLVCHGVPSPAVFRAWLDRLEADRGAKVTGVRFKDKSHGWSHPWLTVEFDNGSRYTEDFNRTPYGRGFGMQLFLRPACARCQYTSTSRPADFTLADYWGLDPKLSLPVERDKGVSMVLVNSARGQRVFDALSPRFGQVERPVEEAVAGNPRLKSPLKANPRRAAFFAAFSTLPFPDVEKRFLALPSLPYRAAAKVLTPGMKDKLRKVLK</sequence>
<evidence type="ECO:0000313" key="6">
    <source>
        <dbReference type="Proteomes" id="UP001440599"/>
    </source>
</evidence>
<feature type="domain" description="4Fe-4S ferredoxin-type" evidence="4">
    <location>
        <begin position="418"/>
        <end position="446"/>
    </location>
</feature>
<proteinExistence type="predicted"/>
<organism evidence="5 6">
    <name type="scientific">Flavonifractor hominis</name>
    <dbReference type="NCBI Taxonomy" id="3133178"/>
    <lineage>
        <taxon>Bacteria</taxon>
        <taxon>Bacillati</taxon>
        <taxon>Bacillota</taxon>
        <taxon>Clostridia</taxon>
        <taxon>Eubacteriales</taxon>
        <taxon>Oscillospiraceae</taxon>
        <taxon>Flavonifractor</taxon>
    </lineage>
</organism>
<dbReference type="Pfam" id="PF04230">
    <property type="entry name" value="PS_pyruv_trans"/>
    <property type="match status" value="1"/>
</dbReference>
<dbReference type="PANTHER" id="PTHR43193:SF2">
    <property type="entry name" value="POLYFERREDOXIN PROTEIN FWDF"/>
    <property type="match status" value="1"/>
</dbReference>
<keyword evidence="5" id="KW-0808">Transferase</keyword>
<keyword evidence="6" id="KW-1185">Reference proteome</keyword>
<dbReference type="InterPro" id="IPR017896">
    <property type="entry name" value="4Fe4S_Fe-S-bd"/>
</dbReference>
<dbReference type="Pfam" id="PF12838">
    <property type="entry name" value="Fer4_7"/>
    <property type="match status" value="1"/>
</dbReference>
<gene>
    <name evidence="5" type="ORF">WMO45_12290</name>
</gene>
<evidence type="ECO:0000313" key="5">
    <source>
        <dbReference type="EMBL" id="MEQ2457300.1"/>
    </source>
</evidence>
<reference evidence="5 6" key="1">
    <citation type="submission" date="2024-03" db="EMBL/GenBank/DDBJ databases">
        <title>Human intestinal bacterial collection.</title>
        <authorList>
            <person name="Pauvert C."/>
            <person name="Hitch T.C.A."/>
            <person name="Clavel T."/>
        </authorList>
    </citation>
    <scope>NUCLEOTIDE SEQUENCE [LARGE SCALE GENOMIC DNA]</scope>
    <source>
        <strain evidence="5 6">CLA-AP-H34</strain>
    </source>
</reference>
<evidence type="ECO:0000256" key="2">
    <source>
        <dbReference type="ARBA" id="ARBA00023004"/>
    </source>
</evidence>
<dbReference type="Proteomes" id="UP001440599">
    <property type="component" value="Unassembled WGS sequence"/>
</dbReference>
<dbReference type="SUPFAM" id="SSF54862">
    <property type="entry name" value="4Fe-4S ferredoxins"/>
    <property type="match status" value="1"/>
</dbReference>